<dbReference type="OrthoDB" id="2195113at2759"/>
<evidence type="ECO:0000256" key="2">
    <source>
        <dbReference type="SAM" id="MobiDB-lite"/>
    </source>
</evidence>
<feature type="coiled-coil region" evidence="1">
    <location>
        <begin position="19"/>
        <end position="86"/>
    </location>
</feature>
<dbReference type="PANTHER" id="PTHR31027:SF2">
    <property type="entry name" value="LEBERCILIN DOMAIN-CONTAINING PROTEIN"/>
    <property type="match status" value="1"/>
</dbReference>
<feature type="compositionally biased region" description="Low complexity" evidence="2">
    <location>
        <begin position="321"/>
        <end position="341"/>
    </location>
</feature>
<dbReference type="AlphaFoldDB" id="A0A168PE89"/>
<evidence type="ECO:0008006" key="5">
    <source>
        <dbReference type="Google" id="ProtNLM"/>
    </source>
</evidence>
<dbReference type="GO" id="GO:0042175">
    <property type="term" value="C:nuclear outer membrane-endoplasmic reticulum membrane network"/>
    <property type="evidence" value="ECO:0007669"/>
    <property type="project" value="TreeGrafter"/>
</dbReference>
<dbReference type="GO" id="GO:0005783">
    <property type="term" value="C:endoplasmic reticulum"/>
    <property type="evidence" value="ECO:0007669"/>
    <property type="project" value="TreeGrafter"/>
</dbReference>
<accession>A0A168PE89</accession>
<name>A0A168PE89_ABSGL</name>
<feature type="region of interest" description="Disordered" evidence="2">
    <location>
        <begin position="365"/>
        <end position="384"/>
    </location>
</feature>
<organism evidence="3">
    <name type="scientific">Absidia glauca</name>
    <name type="common">Pin mould</name>
    <dbReference type="NCBI Taxonomy" id="4829"/>
    <lineage>
        <taxon>Eukaryota</taxon>
        <taxon>Fungi</taxon>
        <taxon>Fungi incertae sedis</taxon>
        <taxon>Mucoromycota</taxon>
        <taxon>Mucoromycotina</taxon>
        <taxon>Mucoromycetes</taxon>
        <taxon>Mucorales</taxon>
        <taxon>Cunninghamellaceae</taxon>
        <taxon>Absidia</taxon>
    </lineage>
</organism>
<dbReference type="GO" id="GO:1990904">
    <property type="term" value="C:ribonucleoprotein complex"/>
    <property type="evidence" value="ECO:0007669"/>
    <property type="project" value="TreeGrafter"/>
</dbReference>
<dbReference type="PANTHER" id="PTHR31027">
    <property type="entry name" value="NUCLEAR SEGREGATION PROTEIN BFR1"/>
    <property type="match status" value="1"/>
</dbReference>
<evidence type="ECO:0000256" key="1">
    <source>
        <dbReference type="SAM" id="Coils"/>
    </source>
</evidence>
<keyword evidence="4" id="KW-1185">Reference proteome</keyword>
<feature type="compositionally biased region" description="Low complexity" evidence="2">
    <location>
        <begin position="480"/>
        <end position="493"/>
    </location>
</feature>
<dbReference type="OMA" id="AHWKEDQ"/>
<protein>
    <recommendedName>
        <fullName evidence="5">Nuclear segregation protein Bfr1</fullName>
    </recommendedName>
</protein>
<feature type="coiled-coil region" evidence="1">
    <location>
        <begin position="265"/>
        <end position="293"/>
    </location>
</feature>
<dbReference type="GO" id="GO:0003729">
    <property type="term" value="F:mRNA binding"/>
    <property type="evidence" value="ECO:0007669"/>
    <property type="project" value="TreeGrafter"/>
</dbReference>
<gene>
    <name evidence="3" type="primary">ABSGL_08007.1 scaffold 9429</name>
</gene>
<feature type="compositionally biased region" description="Basic and acidic residues" evidence="2">
    <location>
        <begin position="453"/>
        <end position="474"/>
    </location>
</feature>
<feature type="region of interest" description="Disordered" evidence="2">
    <location>
        <begin position="453"/>
        <end position="493"/>
    </location>
</feature>
<dbReference type="EMBL" id="LT553750">
    <property type="protein sequence ID" value="SAM02236.1"/>
    <property type="molecule type" value="Genomic_DNA"/>
</dbReference>
<sequence length="493" mass="56525">MAESTSSVPNNKYLKKPDEVAFKKELEAINERIEKLKKQNDAVKEKINKLPAKQDNTRREEIKTELAELREKQGSLKQERQAVYQQLDAINDSIKKKVLLTLDRNGYVGQVKAFQQKVPYKSVTEVDERIRELEQSIESGVRLVEEKKMINEISLLKRSRQQVEGLDEQQAAIDRERNIATEIKKNIDDSEAKKHSERYEELDAEFKLLFGTAAQEREARNKLYDERSRLKGLLDTEFDQLRALRDGHRKANDEYYAAVRQHREAKREQDRLLKIQQEQEKRQEQLKQELELASLPAYENEINLCENLSHFLQGFVNQDDSTTTKSEASTPAPATPANGSPRQVESLPEGMVLAKKSDEDYFVGATGGKKGRKGGKKQNTKKENTTDALKLPLATVEGFFEIKVTVPTKISEIPATLDKLKERKQYYVDEQPKQTQANKTKAEAKIAALIEKEKEDERLKKEQEEEEKKIKAQEDAVESTTTTTTTTTEVTAE</sequence>
<dbReference type="Proteomes" id="UP000078561">
    <property type="component" value="Unassembled WGS sequence"/>
</dbReference>
<proteinExistence type="predicted"/>
<reference evidence="3" key="1">
    <citation type="submission" date="2016-04" db="EMBL/GenBank/DDBJ databases">
        <authorList>
            <person name="Evans L.H."/>
            <person name="Alamgir A."/>
            <person name="Owens N."/>
            <person name="Weber N.D."/>
            <person name="Virtaneva K."/>
            <person name="Barbian K."/>
            <person name="Babar A."/>
            <person name="Rosenke K."/>
        </authorList>
    </citation>
    <scope>NUCLEOTIDE SEQUENCE [LARGE SCALE GENOMIC DNA]</scope>
    <source>
        <strain evidence="3">CBS 101.48</strain>
    </source>
</reference>
<feature type="region of interest" description="Disordered" evidence="2">
    <location>
        <begin position="320"/>
        <end position="345"/>
    </location>
</feature>
<dbReference type="GO" id="GO:0008298">
    <property type="term" value="P:intracellular mRNA localization"/>
    <property type="evidence" value="ECO:0007669"/>
    <property type="project" value="TreeGrafter"/>
</dbReference>
<dbReference type="InterPro" id="IPR039604">
    <property type="entry name" value="Bfr1"/>
</dbReference>
<dbReference type="FunCoup" id="A0A168PE89">
    <property type="interactions" value="32"/>
</dbReference>
<feature type="coiled-coil region" evidence="1">
    <location>
        <begin position="156"/>
        <end position="193"/>
    </location>
</feature>
<dbReference type="STRING" id="4829.A0A168PE89"/>
<evidence type="ECO:0000313" key="4">
    <source>
        <dbReference type="Proteomes" id="UP000078561"/>
    </source>
</evidence>
<evidence type="ECO:0000313" key="3">
    <source>
        <dbReference type="EMBL" id="SAM02236.1"/>
    </source>
</evidence>
<feature type="compositionally biased region" description="Basic residues" evidence="2">
    <location>
        <begin position="369"/>
        <end position="379"/>
    </location>
</feature>
<dbReference type="InParanoid" id="A0A168PE89"/>
<keyword evidence="1" id="KW-0175">Coiled coil</keyword>